<evidence type="ECO:0000313" key="1">
    <source>
        <dbReference type="EMBL" id="RJE16969.1"/>
    </source>
</evidence>
<reference evidence="2" key="1">
    <citation type="submission" date="2017-02" db="EMBL/GenBank/DDBJ databases">
        <authorList>
            <person name="Tafer H."/>
            <person name="Lopandic K."/>
        </authorList>
    </citation>
    <scope>NUCLEOTIDE SEQUENCE [LARGE SCALE GENOMIC DNA]</scope>
    <source>
        <strain evidence="2">CBS 366.77</strain>
    </source>
</reference>
<comment type="caution">
    <text evidence="1">The sequence shown here is derived from an EMBL/GenBank/DDBJ whole genome shotgun (WGS) entry which is preliminary data.</text>
</comment>
<protein>
    <submittedName>
        <fullName evidence="1">Uncharacterized protein</fullName>
    </submittedName>
</protein>
<accession>A0A3A2Z1P3</accession>
<organism evidence="1 2">
    <name type="scientific">Aspergillus sclerotialis</name>
    <dbReference type="NCBI Taxonomy" id="2070753"/>
    <lineage>
        <taxon>Eukaryota</taxon>
        <taxon>Fungi</taxon>
        <taxon>Dikarya</taxon>
        <taxon>Ascomycota</taxon>
        <taxon>Pezizomycotina</taxon>
        <taxon>Eurotiomycetes</taxon>
        <taxon>Eurotiomycetidae</taxon>
        <taxon>Eurotiales</taxon>
        <taxon>Aspergillaceae</taxon>
        <taxon>Aspergillus</taxon>
        <taxon>Aspergillus subgen. Polypaecilum</taxon>
    </lineage>
</organism>
<dbReference type="AlphaFoldDB" id="A0A3A2Z1P3"/>
<feature type="non-terminal residue" evidence="1">
    <location>
        <position position="71"/>
    </location>
</feature>
<evidence type="ECO:0000313" key="2">
    <source>
        <dbReference type="Proteomes" id="UP000266188"/>
    </source>
</evidence>
<sequence length="71" mass="8195">MTAGSPRAIPEYRDTKLWAMIALKWTKMIIPCLRLSKYQPEDEPVPTVFIVAHKDPEDPSLPDSWLRASRE</sequence>
<dbReference type="Proteomes" id="UP000266188">
    <property type="component" value="Unassembled WGS sequence"/>
</dbReference>
<dbReference type="OrthoDB" id="5424209at2759"/>
<keyword evidence="2" id="KW-1185">Reference proteome</keyword>
<gene>
    <name evidence="1" type="ORF">PHISCL_10694</name>
</gene>
<proteinExistence type="predicted"/>
<name>A0A3A2Z1P3_9EURO</name>
<dbReference type="EMBL" id="MVGC01002007">
    <property type="protein sequence ID" value="RJE16969.1"/>
    <property type="molecule type" value="Genomic_DNA"/>
</dbReference>